<dbReference type="Pfam" id="PF13670">
    <property type="entry name" value="PepSY_2"/>
    <property type="match status" value="1"/>
</dbReference>
<evidence type="ECO:0000313" key="4">
    <source>
        <dbReference type="Proteomes" id="UP001320702"/>
    </source>
</evidence>
<comment type="caution">
    <text evidence="3">The sequence shown here is derived from an EMBL/GenBank/DDBJ whole genome shotgun (WGS) entry which is preliminary data.</text>
</comment>
<accession>A0ABT2KB43</accession>
<dbReference type="EMBL" id="JANAVZ010000007">
    <property type="protein sequence ID" value="MCT4333743.1"/>
    <property type="molecule type" value="Genomic_DNA"/>
</dbReference>
<evidence type="ECO:0000313" key="3">
    <source>
        <dbReference type="EMBL" id="MCT4333743.1"/>
    </source>
</evidence>
<feature type="signal peptide" evidence="1">
    <location>
        <begin position="1"/>
        <end position="21"/>
    </location>
</feature>
<proteinExistence type="predicted"/>
<name>A0ABT2KB43_9RHOB</name>
<organism evidence="3 4">
    <name type="scientific">Paracoccus maritimus</name>
    <dbReference type="NCBI Taxonomy" id="2933292"/>
    <lineage>
        <taxon>Bacteria</taxon>
        <taxon>Pseudomonadati</taxon>
        <taxon>Pseudomonadota</taxon>
        <taxon>Alphaproteobacteria</taxon>
        <taxon>Rhodobacterales</taxon>
        <taxon>Paracoccaceae</taxon>
        <taxon>Paracoccus</taxon>
    </lineage>
</organism>
<evidence type="ECO:0000256" key="1">
    <source>
        <dbReference type="SAM" id="SignalP"/>
    </source>
</evidence>
<keyword evidence="4" id="KW-1185">Reference proteome</keyword>
<reference evidence="3 4" key="1">
    <citation type="submission" date="2022-04" db="EMBL/GenBank/DDBJ databases">
        <title>Paracoccus sp. YLB-12 draft genome sequence.</title>
        <authorList>
            <person name="Yu L."/>
        </authorList>
    </citation>
    <scope>NUCLEOTIDE SEQUENCE [LARGE SCALE GENOMIC DNA]</scope>
    <source>
        <strain evidence="3 4">YLB-12</strain>
    </source>
</reference>
<sequence length="87" mass="9526">MRSILIPALVLMTTLAVPALASERCNVPQSDWRPVEDLKAALAAKGWTINNVKTEDGCYEVYGHDEAGKRVEIFFDPATFEAVGSDD</sequence>
<keyword evidence="1" id="KW-0732">Signal</keyword>
<feature type="domain" description="PepSY" evidence="2">
    <location>
        <begin position="8"/>
        <end position="84"/>
    </location>
</feature>
<gene>
    <name evidence="3" type="ORF">MU516_12790</name>
</gene>
<dbReference type="InterPro" id="IPR025711">
    <property type="entry name" value="PepSY"/>
</dbReference>
<evidence type="ECO:0000259" key="2">
    <source>
        <dbReference type="Pfam" id="PF13670"/>
    </source>
</evidence>
<feature type="chain" id="PRO_5046664751" evidence="1">
    <location>
        <begin position="22"/>
        <end position="87"/>
    </location>
</feature>
<protein>
    <submittedName>
        <fullName evidence="3">PepSY domain-containing protein</fullName>
    </submittedName>
</protein>
<dbReference type="Proteomes" id="UP001320702">
    <property type="component" value="Unassembled WGS sequence"/>
</dbReference>
<dbReference type="RefSeq" id="WP_260277616.1">
    <property type="nucleotide sequence ID" value="NZ_JANAVZ010000007.1"/>
</dbReference>